<dbReference type="SUPFAM" id="SSF56059">
    <property type="entry name" value="Glutathione synthetase ATP-binding domain-like"/>
    <property type="match status" value="1"/>
</dbReference>
<evidence type="ECO:0000259" key="2">
    <source>
        <dbReference type="PROSITE" id="PS50975"/>
    </source>
</evidence>
<feature type="domain" description="ATP-grasp" evidence="2">
    <location>
        <begin position="204"/>
        <end position="438"/>
    </location>
</feature>
<dbReference type="EMBL" id="BBWV01000001">
    <property type="protein sequence ID" value="GAO41902.1"/>
    <property type="molecule type" value="Genomic_DNA"/>
</dbReference>
<sequence length="527" mass="58926">MQEPIIAQPYIVPQVDDITFAPVDEGSESAIFRRIQERFREQFEKAFPDKLSPKAVIIVPSLTLDQEILSKVKGVVHYEERLLCLLMLLRMPRTHVIYLTSTTIDPAIIDYYLHLLPGITGYHALQRLTLLSCYDASPRALTEKILERPRLIERIKKSIPEGCSAHMACFNVTHLERSLAIQLDVPIFGCDPDLLHLGSKSSSRKVFRECGLLVPEGFEDLVTAEDIIGALAKLKRKIPGLRRAVVKINDGFSGEGNGIFSFGNTQPPTSGDWEKWIGEHFREQLKIVADDLTFEAFLAKYQELGGIVEAFVEGDIKESPSVQCRIDPDGECRVVSTHDQLLGGESGQVFLGAYFPAQEEYAIAIGRMGKVVAENLRAKGVLGRFAIDFISEKEGGTWKHYAIEINLRKGGTTHPLLMLQFLTAGNYDPDQGQYYTANGQVRYYFSSDNVKSEAYIGLTPHDLIDIAMMNDLHYDGTDQEGVIFHLIGALSQFGKLGVICIGKTAERARQFYDQIIAVLDKEGKKMH</sequence>
<evidence type="ECO:0000256" key="1">
    <source>
        <dbReference type="PROSITE-ProRule" id="PRU00409"/>
    </source>
</evidence>
<dbReference type="InterPro" id="IPR041356">
    <property type="entry name" value="PGM1_C"/>
</dbReference>
<protein>
    <recommendedName>
        <fullName evidence="2">ATP-grasp domain-containing protein</fullName>
    </recommendedName>
</protein>
<dbReference type="Pfam" id="PF18105">
    <property type="entry name" value="PGM1_C"/>
    <property type="match status" value="1"/>
</dbReference>
<evidence type="ECO:0000313" key="4">
    <source>
        <dbReference type="Proteomes" id="UP000033121"/>
    </source>
</evidence>
<accession>A0A0E9MW05</accession>
<dbReference type="Proteomes" id="UP000033121">
    <property type="component" value="Unassembled WGS sequence"/>
</dbReference>
<dbReference type="STRING" id="1220578.FPE01S_01_09170"/>
<keyword evidence="1" id="KW-0547">Nucleotide-binding</keyword>
<dbReference type="AlphaFoldDB" id="A0A0E9MW05"/>
<gene>
    <name evidence="3" type="ORF">FPE01S_01_09170</name>
</gene>
<dbReference type="PROSITE" id="PS50975">
    <property type="entry name" value="ATP_GRASP"/>
    <property type="match status" value="1"/>
</dbReference>
<keyword evidence="1" id="KW-0067">ATP-binding</keyword>
<dbReference type="InterPro" id="IPR011761">
    <property type="entry name" value="ATP-grasp"/>
</dbReference>
<dbReference type="GO" id="GO:0046872">
    <property type="term" value="F:metal ion binding"/>
    <property type="evidence" value="ECO:0007669"/>
    <property type="project" value="InterPro"/>
</dbReference>
<dbReference type="PANTHER" id="PTHR14465:SF0">
    <property type="entry name" value="IQ DOMAIN-CONTAINING PROTEIN H"/>
    <property type="match status" value="1"/>
</dbReference>
<comment type="caution">
    <text evidence="3">The sequence shown here is derived from an EMBL/GenBank/DDBJ whole genome shotgun (WGS) entry which is preliminary data.</text>
</comment>
<dbReference type="GO" id="GO:0005524">
    <property type="term" value="F:ATP binding"/>
    <property type="evidence" value="ECO:0007669"/>
    <property type="project" value="UniProtKB-UniRule"/>
</dbReference>
<keyword evidence="4" id="KW-1185">Reference proteome</keyword>
<dbReference type="RefSeq" id="WP_169749127.1">
    <property type="nucleotide sequence ID" value="NZ_BBWV01000001.1"/>
</dbReference>
<proteinExistence type="predicted"/>
<name>A0A0E9MW05_9BACT</name>
<reference evidence="3 4" key="1">
    <citation type="submission" date="2015-04" db="EMBL/GenBank/DDBJ databases">
        <title>Whole genome shotgun sequence of Flavihumibacter petaseus NBRC 106054.</title>
        <authorList>
            <person name="Miyazawa S."/>
            <person name="Hosoyama A."/>
            <person name="Hashimoto M."/>
            <person name="Noguchi M."/>
            <person name="Tsuchikane K."/>
            <person name="Ohji S."/>
            <person name="Yamazoe A."/>
            <person name="Ichikawa N."/>
            <person name="Kimura A."/>
            <person name="Fujita N."/>
        </authorList>
    </citation>
    <scope>NUCLEOTIDE SEQUENCE [LARGE SCALE GENOMIC DNA]</scope>
    <source>
        <strain evidence="3 4">NBRC 106054</strain>
    </source>
</reference>
<evidence type="ECO:0000313" key="3">
    <source>
        <dbReference type="EMBL" id="GAO41902.1"/>
    </source>
</evidence>
<dbReference type="Pfam" id="PF24923">
    <property type="entry name" value="ATP-grasp_IQCH"/>
    <property type="match status" value="1"/>
</dbReference>
<dbReference type="InterPro" id="IPR038752">
    <property type="entry name" value="IQCH"/>
</dbReference>
<dbReference type="PANTHER" id="PTHR14465">
    <property type="entry name" value="IQ DOMAIN-CONTAINING PROTEIN H"/>
    <property type="match status" value="1"/>
</dbReference>
<dbReference type="InterPro" id="IPR056855">
    <property type="entry name" value="ATP-grasp_IQCH"/>
</dbReference>
<organism evidence="3 4">
    <name type="scientific">Flavihumibacter petaseus NBRC 106054</name>
    <dbReference type="NCBI Taxonomy" id="1220578"/>
    <lineage>
        <taxon>Bacteria</taxon>
        <taxon>Pseudomonadati</taxon>
        <taxon>Bacteroidota</taxon>
        <taxon>Chitinophagia</taxon>
        <taxon>Chitinophagales</taxon>
        <taxon>Chitinophagaceae</taxon>
        <taxon>Flavihumibacter</taxon>
    </lineage>
</organism>